<name>A0A4U5ME25_STECR</name>
<feature type="signal peptide" evidence="1">
    <location>
        <begin position="1"/>
        <end position="22"/>
    </location>
</feature>
<evidence type="ECO:0000256" key="1">
    <source>
        <dbReference type="SAM" id="SignalP"/>
    </source>
</evidence>
<accession>A0A4U5ME25</accession>
<dbReference type="Gene3D" id="2.10.60.10">
    <property type="entry name" value="CD59"/>
    <property type="match status" value="1"/>
</dbReference>
<evidence type="ECO:0000313" key="2">
    <source>
        <dbReference type="EMBL" id="TKR67113.1"/>
    </source>
</evidence>
<dbReference type="AlphaFoldDB" id="A0A4U5ME25"/>
<gene>
    <name evidence="2" type="ORF">L596_023315</name>
</gene>
<proteinExistence type="predicted"/>
<evidence type="ECO:0008006" key="4">
    <source>
        <dbReference type="Google" id="ProtNLM"/>
    </source>
</evidence>
<dbReference type="InterPro" id="IPR045860">
    <property type="entry name" value="Snake_toxin-like_sf"/>
</dbReference>
<dbReference type="Proteomes" id="UP000298663">
    <property type="component" value="Unassembled WGS sequence"/>
</dbReference>
<organism evidence="2 3">
    <name type="scientific">Steinernema carpocapsae</name>
    <name type="common">Entomopathogenic nematode</name>
    <dbReference type="NCBI Taxonomy" id="34508"/>
    <lineage>
        <taxon>Eukaryota</taxon>
        <taxon>Metazoa</taxon>
        <taxon>Ecdysozoa</taxon>
        <taxon>Nematoda</taxon>
        <taxon>Chromadorea</taxon>
        <taxon>Rhabditida</taxon>
        <taxon>Tylenchina</taxon>
        <taxon>Panagrolaimomorpha</taxon>
        <taxon>Strongyloidoidea</taxon>
        <taxon>Steinernematidae</taxon>
        <taxon>Steinernema</taxon>
    </lineage>
</organism>
<dbReference type="EMBL" id="AZBU02000008">
    <property type="protein sequence ID" value="TKR67113.1"/>
    <property type="molecule type" value="Genomic_DNA"/>
</dbReference>
<reference evidence="2 3" key="2">
    <citation type="journal article" date="2019" name="G3 (Bethesda)">
        <title>Hybrid Assembly of the Genome of the Entomopathogenic Nematode Steinernema carpocapsae Identifies the X-Chromosome.</title>
        <authorList>
            <person name="Serra L."/>
            <person name="Macchietto M."/>
            <person name="Macias-Munoz A."/>
            <person name="McGill C.J."/>
            <person name="Rodriguez I.M."/>
            <person name="Rodriguez B."/>
            <person name="Murad R."/>
            <person name="Mortazavi A."/>
        </authorList>
    </citation>
    <scope>NUCLEOTIDE SEQUENCE [LARGE SCALE GENOMIC DNA]</scope>
    <source>
        <strain evidence="2 3">ALL</strain>
    </source>
</reference>
<feature type="chain" id="PRO_5020491707" description="UPAR/Ly6 domain-containing protein" evidence="1">
    <location>
        <begin position="23"/>
        <end position="144"/>
    </location>
</feature>
<keyword evidence="3" id="KW-1185">Reference proteome</keyword>
<comment type="caution">
    <text evidence="2">The sequence shown here is derived from an EMBL/GenBank/DDBJ whole genome shotgun (WGS) entry which is preliminary data.</text>
</comment>
<reference evidence="2 3" key="1">
    <citation type="journal article" date="2015" name="Genome Biol.">
        <title>Comparative genomics of Steinernema reveals deeply conserved gene regulatory networks.</title>
        <authorList>
            <person name="Dillman A.R."/>
            <person name="Macchietto M."/>
            <person name="Porter C.F."/>
            <person name="Rogers A."/>
            <person name="Williams B."/>
            <person name="Antoshechkin I."/>
            <person name="Lee M.M."/>
            <person name="Goodwin Z."/>
            <person name="Lu X."/>
            <person name="Lewis E.E."/>
            <person name="Goodrich-Blair H."/>
            <person name="Stock S.P."/>
            <person name="Adams B.J."/>
            <person name="Sternberg P.W."/>
            <person name="Mortazavi A."/>
        </authorList>
    </citation>
    <scope>NUCLEOTIDE SEQUENCE [LARGE SCALE GENOMIC DNA]</scope>
    <source>
        <strain evidence="2 3">ALL</strain>
    </source>
</reference>
<evidence type="ECO:0000313" key="3">
    <source>
        <dbReference type="Proteomes" id="UP000298663"/>
    </source>
</evidence>
<protein>
    <recommendedName>
        <fullName evidence="4">UPAR/Ly6 domain-containing protein</fullName>
    </recommendedName>
</protein>
<sequence>MGSTLFSVCLLTFFLLATTVESKKCRKFATAPGALGDYFKQQNYPSSEQQEECPSKHDYCIKVFDKKHDPNTVIKGCSTTLSGKFSPSLGCSSTKCHSAQPFSFGSTTEKYNLQYCCCKDSQCNGVQGFVLSYVALMLGVVYLF</sequence>
<keyword evidence="1" id="KW-0732">Signal</keyword>